<name>A0A9X3MRZ3_9ACTN</name>
<proteinExistence type="predicted"/>
<sequence>MIALVAMTFVASHGAGEQAGEAAEAGALALLQGGDASPRDAAEHALDEPTRKRATITISGRTVHVRVRPRLALPIPGLADELAGEAKAVAGP</sequence>
<reference evidence="1" key="1">
    <citation type="submission" date="2022-10" db="EMBL/GenBank/DDBJ databases">
        <title>The WGS of Solirubrobacter ginsenosidimutans DSM 21036.</title>
        <authorList>
            <person name="Jiang Z."/>
        </authorList>
    </citation>
    <scope>NUCLEOTIDE SEQUENCE</scope>
    <source>
        <strain evidence="1">DSM 21036</strain>
    </source>
</reference>
<dbReference type="AlphaFoldDB" id="A0A9X3MRZ3"/>
<accession>A0A9X3MRZ3</accession>
<keyword evidence="2" id="KW-1185">Reference proteome</keyword>
<dbReference type="EMBL" id="JAPDOD010000012">
    <property type="protein sequence ID" value="MDA0161395.1"/>
    <property type="molecule type" value="Genomic_DNA"/>
</dbReference>
<protein>
    <submittedName>
        <fullName evidence="1">Uncharacterized protein</fullName>
    </submittedName>
</protein>
<organism evidence="1 2">
    <name type="scientific">Solirubrobacter ginsenosidimutans</name>
    <dbReference type="NCBI Taxonomy" id="490573"/>
    <lineage>
        <taxon>Bacteria</taxon>
        <taxon>Bacillati</taxon>
        <taxon>Actinomycetota</taxon>
        <taxon>Thermoleophilia</taxon>
        <taxon>Solirubrobacterales</taxon>
        <taxon>Solirubrobacteraceae</taxon>
        <taxon>Solirubrobacter</taxon>
    </lineage>
</organism>
<evidence type="ECO:0000313" key="1">
    <source>
        <dbReference type="EMBL" id="MDA0161395.1"/>
    </source>
</evidence>
<comment type="caution">
    <text evidence="1">The sequence shown here is derived from an EMBL/GenBank/DDBJ whole genome shotgun (WGS) entry which is preliminary data.</text>
</comment>
<evidence type="ECO:0000313" key="2">
    <source>
        <dbReference type="Proteomes" id="UP001149140"/>
    </source>
</evidence>
<gene>
    <name evidence="1" type="ORF">OM076_14050</name>
</gene>
<dbReference type="Proteomes" id="UP001149140">
    <property type="component" value="Unassembled WGS sequence"/>
</dbReference>